<sequence length="324" mass="36828">MRPAQPAHQSGIAAQVRGNRQIILERIRVQKGVQKGVQKAKRGQIYFLGPKRGQIYFLSYEIDKFINNKQERCISLPLSYPHHCKDVGKSMPRVGRVVLPNYPHHVVQRGHNRQVVFADAADFEYYLSDLRDLKQAFGVRIYAYCLMTNHVHLLLAPGDAASSLGQLMKALAARMTRYRNKLEGRSGTLWESRYKSSVVQSDTYLLACSRYIELNPVRANIVSRAECYPWSSYHLRVIEPAANNWLDIDPCFKALGETELACRNRYKAFVEQIAPSGELELIRGALQRGQLTGSSRFVKEIENITGLRIIGRGQGRPAKKQDEN</sequence>
<accession>A0A5E7BTA5</accession>
<evidence type="ECO:0000259" key="1">
    <source>
        <dbReference type="SMART" id="SM01321"/>
    </source>
</evidence>
<dbReference type="InterPro" id="IPR002686">
    <property type="entry name" value="Transposase_17"/>
</dbReference>
<dbReference type="EMBL" id="CABVHW010000005">
    <property type="protein sequence ID" value="VVN95049.1"/>
    <property type="molecule type" value="Genomic_DNA"/>
</dbReference>
<dbReference type="GO" id="GO:0006313">
    <property type="term" value="P:DNA transposition"/>
    <property type="evidence" value="ECO:0007669"/>
    <property type="project" value="InterPro"/>
</dbReference>
<protein>
    <recommendedName>
        <fullName evidence="1">Transposase IS200-like domain-containing protein</fullName>
    </recommendedName>
</protein>
<dbReference type="GO" id="GO:0004803">
    <property type="term" value="F:transposase activity"/>
    <property type="evidence" value="ECO:0007669"/>
    <property type="project" value="InterPro"/>
</dbReference>
<name>A0A5E7BTA5_PSEFL</name>
<evidence type="ECO:0000313" key="2">
    <source>
        <dbReference type="EMBL" id="VVN95049.1"/>
    </source>
</evidence>
<dbReference type="PANTHER" id="PTHR34322">
    <property type="entry name" value="TRANSPOSASE, Y1_TNP DOMAIN-CONTAINING"/>
    <property type="match status" value="1"/>
</dbReference>
<organism evidence="2 3">
    <name type="scientific">Pseudomonas fluorescens</name>
    <dbReference type="NCBI Taxonomy" id="294"/>
    <lineage>
        <taxon>Bacteria</taxon>
        <taxon>Pseudomonadati</taxon>
        <taxon>Pseudomonadota</taxon>
        <taxon>Gammaproteobacteria</taxon>
        <taxon>Pseudomonadales</taxon>
        <taxon>Pseudomonadaceae</taxon>
        <taxon>Pseudomonas</taxon>
    </lineage>
</organism>
<dbReference type="PANTHER" id="PTHR34322:SF2">
    <property type="entry name" value="TRANSPOSASE IS200-LIKE DOMAIN-CONTAINING PROTEIN"/>
    <property type="match status" value="1"/>
</dbReference>
<evidence type="ECO:0000313" key="3">
    <source>
        <dbReference type="Proteomes" id="UP000381093"/>
    </source>
</evidence>
<dbReference type="Gene3D" id="3.30.70.1290">
    <property type="entry name" value="Transposase IS200-like"/>
    <property type="match status" value="1"/>
</dbReference>
<proteinExistence type="predicted"/>
<feature type="domain" description="Transposase IS200-like" evidence="1">
    <location>
        <begin position="99"/>
        <end position="215"/>
    </location>
</feature>
<reference evidence="2 3" key="1">
    <citation type="submission" date="2019-09" db="EMBL/GenBank/DDBJ databases">
        <authorList>
            <person name="Chandra G."/>
            <person name="Truman W A."/>
        </authorList>
    </citation>
    <scope>NUCLEOTIDE SEQUENCE [LARGE SCALE GENOMIC DNA]</scope>
    <source>
        <strain evidence="2">PS710</strain>
    </source>
</reference>
<dbReference type="AlphaFoldDB" id="A0A5E7BTA5"/>
<dbReference type="SUPFAM" id="SSF143422">
    <property type="entry name" value="Transposase IS200-like"/>
    <property type="match status" value="1"/>
</dbReference>
<dbReference type="GO" id="GO:0003677">
    <property type="term" value="F:DNA binding"/>
    <property type="evidence" value="ECO:0007669"/>
    <property type="project" value="InterPro"/>
</dbReference>
<dbReference type="InterPro" id="IPR036515">
    <property type="entry name" value="Transposase_17_sf"/>
</dbReference>
<gene>
    <name evidence="2" type="ORF">PS710_02198</name>
</gene>
<dbReference type="Proteomes" id="UP000381093">
    <property type="component" value="Unassembled WGS sequence"/>
</dbReference>
<dbReference type="Pfam" id="PF01797">
    <property type="entry name" value="Y1_Tnp"/>
    <property type="match status" value="1"/>
</dbReference>
<dbReference type="SMART" id="SM01321">
    <property type="entry name" value="Y1_Tnp"/>
    <property type="match status" value="1"/>
</dbReference>